<evidence type="ECO:0000313" key="2">
    <source>
        <dbReference type="EMBL" id="AWP00619.1"/>
    </source>
</evidence>
<accession>A0A2U9B9Z2</accession>
<keyword evidence="3" id="KW-1185">Reference proteome</keyword>
<reference evidence="2 3" key="1">
    <citation type="submission" date="2017-12" db="EMBL/GenBank/DDBJ databases">
        <title>Integrating genomic resources of turbot (Scophthalmus maximus) in depth evaluation of genetic and physical mapping variation across individuals.</title>
        <authorList>
            <person name="Martinez P."/>
        </authorList>
    </citation>
    <scope>NUCLEOTIDE SEQUENCE [LARGE SCALE GENOMIC DNA]</scope>
</reference>
<organism evidence="2 3">
    <name type="scientific">Scophthalmus maximus</name>
    <name type="common">Turbot</name>
    <name type="synonym">Psetta maxima</name>
    <dbReference type="NCBI Taxonomy" id="52904"/>
    <lineage>
        <taxon>Eukaryota</taxon>
        <taxon>Metazoa</taxon>
        <taxon>Chordata</taxon>
        <taxon>Craniata</taxon>
        <taxon>Vertebrata</taxon>
        <taxon>Euteleostomi</taxon>
        <taxon>Actinopterygii</taxon>
        <taxon>Neopterygii</taxon>
        <taxon>Teleostei</taxon>
        <taxon>Neoteleostei</taxon>
        <taxon>Acanthomorphata</taxon>
        <taxon>Carangaria</taxon>
        <taxon>Pleuronectiformes</taxon>
        <taxon>Pleuronectoidei</taxon>
        <taxon>Scophthalmidae</taxon>
        <taxon>Scophthalmus</taxon>
    </lineage>
</organism>
<dbReference type="AlphaFoldDB" id="A0A2U9B9Z2"/>
<sequence length="66" mass="7132">MKKDITLHLKISCPPSPVHSQKSLAVGDAVSRPPPRRPVPRVSVRAESDCEGVRPPPRTTRQASPG</sequence>
<dbReference type="EMBL" id="CP026246">
    <property type="protein sequence ID" value="AWP00619.1"/>
    <property type="molecule type" value="Genomic_DNA"/>
</dbReference>
<protein>
    <submittedName>
        <fullName evidence="2">Putative electrogenic sodium bicarbonate cotransporter 4-like</fullName>
    </submittedName>
</protein>
<name>A0A2U9B9Z2_SCOMX</name>
<evidence type="ECO:0000313" key="3">
    <source>
        <dbReference type="Proteomes" id="UP000246464"/>
    </source>
</evidence>
<feature type="region of interest" description="Disordered" evidence="1">
    <location>
        <begin position="1"/>
        <end position="66"/>
    </location>
</feature>
<gene>
    <name evidence="2" type="ORF">SMAX5B_017036</name>
</gene>
<dbReference type="Proteomes" id="UP000246464">
    <property type="component" value="Chromosome 4"/>
</dbReference>
<evidence type="ECO:0000256" key="1">
    <source>
        <dbReference type="SAM" id="MobiDB-lite"/>
    </source>
</evidence>
<proteinExistence type="predicted"/>